<accession>A0A4V3S633</accession>
<feature type="compositionally biased region" description="Low complexity" evidence="2">
    <location>
        <begin position="1"/>
        <end position="16"/>
    </location>
</feature>
<dbReference type="PANTHER" id="PTHR32258">
    <property type="entry name" value="PROTEIN NETWORKED 4A"/>
    <property type="match status" value="1"/>
</dbReference>
<feature type="compositionally biased region" description="Basic and acidic residues" evidence="2">
    <location>
        <begin position="1428"/>
        <end position="1443"/>
    </location>
</feature>
<feature type="coiled-coil region" evidence="1">
    <location>
        <begin position="981"/>
        <end position="1015"/>
    </location>
</feature>
<feature type="coiled-coil region" evidence="1">
    <location>
        <begin position="758"/>
        <end position="827"/>
    </location>
</feature>
<comment type="caution">
    <text evidence="3">The sequence shown here is derived from an EMBL/GenBank/DDBJ whole genome shotgun (WGS) entry which is preliminary data.</text>
</comment>
<feature type="coiled-coil region" evidence="1">
    <location>
        <begin position="1044"/>
        <end position="1078"/>
    </location>
</feature>
<evidence type="ECO:0000256" key="2">
    <source>
        <dbReference type="SAM" id="MobiDB-lite"/>
    </source>
</evidence>
<feature type="coiled-coil region" evidence="1">
    <location>
        <begin position="549"/>
        <end position="576"/>
    </location>
</feature>
<feature type="compositionally biased region" description="Acidic residues" evidence="2">
    <location>
        <begin position="1150"/>
        <end position="1160"/>
    </location>
</feature>
<feature type="region of interest" description="Disordered" evidence="2">
    <location>
        <begin position="891"/>
        <end position="918"/>
    </location>
</feature>
<name>A0A4V3S633_9HYME</name>
<proteinExistence type="predicted"/>
<feature type="region of interest" description="Disordered" evidence="2">
    <location>
        <begin position="1421"/>
        <end position="1506"/>
    </location>
</feature>
<dbReference type="InterPro" id="IPR051861">
    <property type="entry name" value="NET_actin-binding_domain"/>
</dbReference>
<feature type="coiled-coil region" evidence="1">
    <location>
        <begin position="344"/>
        <end position="501"/>
    </location>
</feature>
<feature type="compositionally biased region" description="Low complexity" evidence="2">
    <location>
        <begin position="1445"/>
        <end position="1463"/>
    </location>
</feature>
<protein>
    <submittedName>
        <fullName evidence="3">Uncharacterized protein</fullName>
    </submittedName>
</protein>
<evidence type="ECO:0000313" key="4">
    <source>
        <dbReference type="Proteomes" id="UP000310200"/>
    </source>
</evidence>
<reference evidence="3 4" key="1">
    <citation type="journal article" date="2019" name="Philos. Trans. R. Soc. Lond., B, Biol. Sci.">
        <title>Ant behaviour and brain gene expression of defending hosts depend on the ecological success of the intruding social parasite.</title>
        <authorList>
            <person name="Kaur R."/>
            <person name="Stoldt M."/>
            <person name="Jongepier E."/>
            <person name="Feldmeyer B."/>
            <person name="Menzel F."/>
            <person name="Bornberg-Bauer E."/>
            <person name="Foitzik S."/>
        </authorList>
    </citation>
    <scope>NUCLEOTIDE SEQUENCE [LARGE SCALE GENOMIC DNA]</scope>
    <source>
        <tissue evidence="3">Whole body</tissue>
    </source>
</reference>
<evidence type="ECO:0000256" key="1">
    <source>
        <dbReference type="SAM" id="Coils"/>
    </source>
</evidence>
<dbReference type="Proteomes" id="UP000310200">
    <property type="component" value="Unassembled WGS sequence"/>
</dbReference>
<feature type="compositionally biased region" description="Acidic residues" evidence="2">
    <location>
        <begin position="1116"/>
        <end position="1125"/>
    </location>
</feature>
<organism evidence="3 4">
    <name type="scientific">Temnothorax longispinosus</name>
    <dbReference type="NCBI Taxonomy" id="300112"/>
    <lineage>
        <taxon>Eukaryota</taxon>
        <taxon>Metazoa</taxon>
        <taxon>Ecdysozoa</taxon>
        <taxon>Arthropoda</taxon>
        <taxon>Hexapoda</taxon>
        <taxon>Insecta</taxon>
        <taxon>Pterygota</taxon>
        <taxon>Neoptera</taxon>
        <taxon>Endopterygota</taxon>
        <taxon>Hymenoptera</taxon>
        <taxon>Apocrita</taxon>
        <taxon>Aculeata</taxon>
        <taxon>Formicoidea</taxon>
        <taxon>Formicidae</taxon>
        <taxon>Myrmicinae</taxon>
        <taxon>Temnothorax</taxon>
    </lineage>
</organism>
<keyword evidence="4" id="KW-1185">Reference proteome</keyword>
<keyword evidence="1" id="KW-0175">Coiled coil</keyword>
<feature type="region of interest" description="Disordered" evidence="2">
    <location>
        <begin position="1552"/>
        <end position="1611"/>
    </location>
</feature>
<feature type="region of interest" description="Disordered" evidence="2">
    <location>
        <begin position="1"/>
        <end position="36"/>
    </location>
</feature>
<feature type="region of interest" description="Disordered" evidence="2">
    <location>
        <begin position="1102"/>
        <end position="1186"/>
    </location>
</feature>
<dbReference type="EMBL" id="QBLH01003980">
    <property type="protein sequence ID" value="TGZ31864.1"/>
    <property type="molecule type" value="Genomic_DNA"/>
</dbReference>
<feature type="coiled-coil region" evidence="1">
    <location>
        <begin position="181"/>
        <end position="208"/>
    </location>
</feature>
<feature type="region of interest" description="Disordered" evidence="2">
    <location>
        <begin position="1256"/>
        <end position="1292"/>
    </location>
</feature>
<feature type="compositionally biased region" description="Polar residues" evidence="2">
    <location>
        <begin position="1161"/>
        <end position="1178"/>
    </location>
</feature>
<sequence>MGVSSSSSGPPALISASEHEAEIPSHPEDCPTNDRRQRTYVGTSIYKREDHSQLQGPSPYATLRTGEFWDQRPTAPSLSSMLPPKHETLLTCATKMTGWQSADSHDPLMCQQNNEIVELSRIISQLAMANHQLANAHSAALARMEALYLELSKDRENRKQMISTENREICEDVPLKRLQDEDGEKEEIRRLQQRVVKLEKLLAACNFEQCKQRGLQEDSKLCSRTETSENSLKTRDTKNENSCSRSAELRCESTERRTNHFVIDGISEVPDDCGTIRKETNGQICCSAHSDNSETNIPRLDENSCSVNVDLDKVRRRRARLRDDEQDSMKNSGSGEIFKLSEEIERLKADRLEFQSANERLLRSLTDQKNLAEKLGVDYEELRTRYATVEANLHERKQQYDELTKHLDCAKKEVERLLKEVDIFQSEKDTADAKISILEQNLQKSLLETERIKNAESQEISELRAQLSEEVSDKIKQIKALKDATQEIQRLKETMKTERRNEDDVVSRDDIDSIDDIPESASNPNCASASMDEFRKELTMKREARHRAIAAVSSEMERLRRELDAEKEAHSETSSMLAQLRSAHSNPQDLDLANRDFAKATMKEREEHKHADENEKALKRVEAQRLTRTLKVLFVIHFYLQSKSVNEYAGAGLFQVSDELRNDVRYQIEKVDDLRYHLESDPERHRQRIRCLTEVTSKTRVSLIARERQTNELKNYLAQLLVRLGDRSFLEVQDDVGVECDRQLENINALKSLYNERLRILSELKDSATKELTDVKQKLEYTLKKSVNLEEELKKAEDKVDAQDSEITNLESQLGLTKADCRDLQNQMSLINGLFTQMLLGASSADMDLDRLTQLLQENHDLISDIAREESTEAAALPKLLLDLIEQVEGGKASQKHTSEESSVENVGEVDRKEDDLQEEDIAHNLPKVWRVLLELLSCHAVTSPSVSVASCSDPNSCYKSVDTPAGPTLVISVSKTYIRLKELILEKKHLEKEMNRMKQLNTHLESKLGEQEKRLSMVSVELAKTWNIVGRMQAQHQQLHTHEEILRYELQEKRKMLQELKQELEYCREKWESARQKNTNTEREWRNLRREFAARKALAAHDSFNSAESGFSDERGDDTDEEEANEGRIRHGPRRRTRKESPRAPTPDTESEQPTDTELSESKTGSSVTLEQRTPTPETEAELDEAEITHIDSELINATEVDRIVEDTQEILDPLDQALTNVIQDLIKIDDGESDENVSTSRERITTPFKDSCDNLIPETSDTKTDQMTTSETDFCDRNPQSWTPATESQCSSPTVKTLKRTATSIDLSSAVDNGELPESSSTVIRNLSELHHDDGEKIKSESVPSSPVSAPIATVVNTIGTMSVFSIGPLPASTALLPSSKSVQFSNPLIVGPSNRFLTPVFGAAATEVDNFTDNCTTCSTTVSSSHEEESIEGRDQRPFKPVDNVADSDNISVDSSSSLDTVREFPTADVSPTPSIRSASRDELRESATNSQTEITSTKSQTPEEVLATRADRLKRLEEQADWLMKKMNATSKRGTALCIRLEELHEAYGEPPVPPPMPDVLPNCRLPSTLPNLPRQVPESSSAENSKNTESETSSTAKNDTSSANVP</sequence>
<feature type="compositionally biased region" description="Basic and acidic residues" evidence="2">
    <location>
        <begin position="17"/>
        <end position="36"/>
    </location>
</feature>
<dbReference type="PANTHER" id="PTHR32258:SF28">
    <property type="entry name" value="PROTEIN NETWORKED 3A-RELATED"/>
    <property type="match status" value="1"/>
</dbReference>
<feature type="compositionally biased region" description="Low complexity" evidence="2">
    <location>
        <begin position="1583"/>
        <end position="1603"/>
    </location>
</feature>
<gene>
    <name evidence="3" type="ORF">DBV15_01208</name>
</gene>
<feature type="compositionally biased region" description="Polar residues" evidence="2">
    <location>
        <begin position="1490"/>
        <end position="1506"/>
    </location>
</feature>
<feature type="compositionally biased region" description="Polar residues" evidence="2">
    <location>
        <begin position="1267"/>
        <end position="1292"/>
    </location>
</feature>
<evidence type="ECO:0000313" key="3">
    <source>
        <dbReference type="EMBL" id="TGZ31864.1"/>
    </source>
</evidence>